<evidence type="ECO:0000313" key="5">
    <source>
        <dbReference type="EMBL" id="MBK6005981.1"/>
    </source>
</evidence>
<dbReference type="SUPFAM" id="SSF46785">
    <property type="entry name" value="Winged helix' DNA-binding domain"/>
    <property type="match status" value="1"/>
</dbReference>
<comment type="caution">
    <text evidence="5">The sequence shown here is derived from an EMBL/GenBank/DDBJ whole genome shotgun (WGS) entry which is preliminary data.</text>
</comment>
<dbReference type="GO" id="GO:0003677">
    <property type="term" value="F:DNA binding"/>
    <property type="evidence" value="ECO:0007669"/>
    <property type="project" value="UniProtKB-KW"/>
</dbReference>
<keyword evidence="3" id="KW-0804">Transcription</keyword>
<dbReference type="PRINTS" id="PR00598">
    <property type="entry name" value="HTHMARR"/>
</dbReference>
<dbReference type="PANTHER" id="PTHR33164">
    <property type="entry name" value="TRANSCRIPTIONAL REGULATOR, MARR FAMILY"/>
    <property type="match status" value="1"/>
</dbReference>
<dbReference type="Proteomes" id="UP000630528">
    <property type="component" value="Unassembled WGS sequence"/>
</dbReference>
<evidence type="ECO:0000256" key="3">
    <source>
        <dbReference type="ARBA" id="ARBA00023163"/>
    </source>
</evidence>
<dbReference type="GO" id="GO:0006950">
    <property type="term" value="P:response to stress"/>
    <property type="evidence" value="ECO:0007669"/>
    <property type="project" value="TreeGrafter"/>
</dbReference>
<sequence>MKPALTHRFGFLVNDVSRQYSQQFDRLARERLGLSQAQCRLLAVLAWHEGEEPLSQAELAQKMGLTAMAVATMCDRLAAAGWIERRAHPEDRRVNRLHIKPAARKALDKAMDIGDELSARCLAALSAAERTQLLALLAKAREGILALDDVEARA</sequence>
<dbReference type="EMBL" id="JAEPWM010000002">
    <property type="protein sequence ID" value="MBK6005981.1"/>
    <property type="molecule type" value="Genomic_DNA"/>
</dbReference>
<dbReference type="InterPro" id="IPR039422">
    <property type="entry name" value="MarR/SlyA-like"/>
</dbReference>
<dbReference type="InterPro" id="IPR036390">
    <property type="entry name" value="WH_DNA-bd_sf"/>
</dbReference>
<dbReference type="RefSeq" id="WP_201167983.1">
    <property type="nucleotide sequence ID" value="NZ_JAEPWM010000002.1"/>
</dbReference>
<dbReference type="Gene3D" id="1.10.10.10">
    <property type="entry name" value="Winged helix-like DNA-binding domain superfamily/Winged helix DNA-binding domain"/>
    <property type="match status" value="1"/>
</dbReference>
<protein>
    <submittedName>
        <fullName evidence="5">MarR family transcriptional regulator</fullName>
    </submittedName>
</protein>
<gene>
    <name evidence="5" type="ORF">JJB11_07725</name>
</gene>
<dbReference type="AlphaFoldDB" id="A0A934TR14"/>
<name>A0A934TR14_9BURK</name>
<dbReference type="InterPro" id="IPR036388">
    <property type="entry name" value="WH-like_DNA-bd_sf"/>
</dbReference>
<reference evidence="5" key="1">
    <citation type="journal article" date="2012" name="J. Microbiol. Biotechnol.">
        <title>Ramlibacter ginsenosidimutans sp. nov., with ginsenoside-converting activity.</title>
        <authorList>
            <person name="Wang L."/>
            <person name="An D.S."/>
            <person name="Kim S.G."/>
            <person name="Jin F.X."/>
            <person name="Kim S.C."/>
            <person name="Lee S.T."/>
            <person name="Im W.T."/>
        </authorList>
    </citation>
    <scope>NUCLEOTIDE SEQUENCE</scope>
    <source>
        <strain evidence="5">KACC 17527</strain>
    </source>
</reference>
<evidence type="ECO:0000256" key="2">
    <source>
        <dbReference type="ARBA" id="ARBA00023125"/>
    </source>
</evidence>
<dbReference type="PANTHER" id="PTHR33164:SF64">
    <property type="entry name" value="TRANSCRIPTIONAL REGULATOR SLYA"/>
    <property type="match status" value="1"/>
</dbReference>
<dbReference type="GO" id="GO:0003700">
    <property type="term" value="F:DNA-binding transcription factor activity"/>
    <property type="evidence" value="ECO:0007669"/>
    <property type="project" value="InterPro"/>
</dbReference>
<accession>A0A934TR14</accession>
<dbReference type="PROSITE" id="PS50995">
    <property type="entry name" value="HTH_MARR_2"/>
    <property type="match status" value="1"/>
</dbReference>
<keyword evidence="2" id="KW-0238">DNA-binding</keyword>
<dbReference type="SMART" id="SM00347">
    <property type="entry name" value="HTH_MARR"/>
    <property type="match status" value="1"/>
</dbReference>
<keyword evidence="1" id="KW-0805">Transcription regulation</keyword>
<dbReference type="Pfam" id="PF12802">
    <property type="entry name" value="MarR_2"/>
    <property type="match status" value="1"/>
</dbReference>
<feature type="domain" description="HTH marR-type" evidence="4">
    <location>
        <begin position="6"/>
        <end position="142"/>
    </location>
</feature>
<reference evidence="5" key="2">
    <citation type="submission" date="2021-01" db="EMBL/GenBank/DDBJ databases">
        <authorList>
            <person name="Kang M."/>
        </authorList>
    </citation>
    <scope>NUCLEOTIDE SEQUENCE</scope>
    <source>
        <strain evidence="5">KACC 17527</strain>
    </source>
</reference>
<evidence type="ECO:0000259" key="4">
    <source>
        <dbReference type="PROSITE" id="PS50995"/>
    </source>
</evidence>
<keyword evidence="6" id="KW-1185">Reference proteome</keyword>
<organism evidence="5 6">
    <name type="scientific">Ramlibacter ginsenosidimutans</name>
    <dbReference type="NCBI Taxonomy" id="502333"/>
    <lineage>
        <taxon>Bacteria</taxon>
        <taxon>Pseudomonadati</taxon>
        <taxon>Pseudomonadota</taxon>
        <taxon>Betaproteobacteria</taxon>
        <taxon>Burkholderiales</taxon>
        <taxon>Comamonadaceae</taxon>
        <taxon>Ramlibacter</taxon>
    </lineage>
</organism>
<proteinExistence type="predicted"/>
<dbReference type="InterPro" id="IPR000835">
    <property type="entry name" value="HTH_MarR-typ"/>
</dbReference>
<evidence type="ECO:0000256" key="1">
    <source>
        <dbReference type="ARBA" id="ARBA00023015"/>
    </source>
</evidence>
<evidence type="ECO:0000313" key="6">
    <source>
        <dbReference type="Proteomes" id="UP000630528"/>
    </source>
</evidence>